<dbReference type="Gene3D" id="1.20.58.100">
    <property type="entry name" value="Fumarate reductase/succinate dehydrogenase flavoprotein-like, C-terminal domain"/>
    <property type="match status" value="1"/>
</dbReference>
<keyword evidence="2" id="KW-0472">Membrane</keyword>
<dbReference type="GO" id="GO:0009055">
    <property type="term" value="F:electron transfer activity"/>
    <property type="evidence" value="ECO:0007669"/>
    <property type="project" value="TreeGrafter"/>
</dbReference>
<organism evidence="5 6">
    <name type="scientific">Plutella xylostella</name>
    <name type="common">Diamondback moth</name>
    <name type="synonym">Plutella maculipennis</name>
    <dbReference type="NCBI Taxonomy" id="51655"/>
    <lineage>
        <taxon>Eukaryota</taxon>
        <taxon>Metazoa</taxon>
        <taxon>Ecdysozoa</taxon>
        <taxon>Arthropoda</taxon>
        <taxon>Hexapoda</taxon>
        <taxon>Insecta</taxon>
        <taxon>Pterygota</taxon>
        <taxon>Neoptera</taxon>
        <taxon>Endopterygota</taxon>
        <taxon>Lepidoptera</taxon>
        <taxon>Glossata</taxon>
        <taxon>Ditrysia</taxon>
        <taxon>Yponomeutoidea</taxon>
        <taxon>Plutellidae</taxon>
        <taxon>Plutella</taxon>
    </lineage>
</organism>
<evidence type="ECO:0000256" key="2">
    <source>
        <dbReference type="ARBA" id="ARBA00022792"/>
    </source>
</evidence>
<evidence type="ECO:0000313" key="5">
    <source>
        <dbReference type="EMBL" id="CAG9137538.1"/>
    </source>
</evidence>
<reference evidence="5" key="1">
    <citation type="submission" date="2020-11" db="EMBL/GenBank/DDBJ databases">
        <authorList>
            <person name="Whiteford S."/>
        </authorList>
    </citation>
    <scope>NUCLEOTIDE SEQUENCE</scope>
</reference>
<sequence length="124" mass="14556">MIRDCYQEFRNIKVVDRHYNTDLIDTLELQNMLQLAVQVVACARARTESRGAHFRDDYPQRCDEMDYSQPIEGQCPLPIEKHWRKHSMSTLNMETGQVCLTYRPVIDTVLDNEVEAVPPKPRVY</sequence>
<dbReference type="PANTHER" id="PTHR11632">
    <property type="entry name" value="SUCCINATE DEHYDROGENASE 2 FLAVOPROTEIN SUBUNIT"/>
    <property type="match status" value="1"/>
</dbReference>
<keyword evidence="3" id="KW-0496">Mitochondrion</keyword>
<comment type="caution">
    <text evidence="5">The sequence shown here is derived from an EMBL/GenBank/DDBJ whole genome shotgun (WGS) entry which is preliminary data.</text>
</comment>
<dbReference type="Gene3D" id="4.10.80.40">
    <property type="entry name" value="succinate dehydrogenase protein domain"/>
    <property type="match status" value="1"/>
</dbReference>
<keyword evidence="2" id="KW-0999">Mitochondrion inner membrane</keyword>
<dbReference type="FunFam" id="4.10.80.40:FF:000004">
    <property type="entry name" value="Succinate dehydrogenase [ubiquinone] flavoprotein subunit, mitochondrial"/>
    <property type="match status" value="1"/>
</dbReference>
<protein>
    <submittedName>
        <fullName evidence="5">(diamondback moth) hypothetical protein</fullName>
    </submittedName>
</protein>
<keyword evidence="6" id="KW-1185">Reference proteome</keyword>
<dbReference type="EMBL" id="CAJHNJ030000277">
    <property type="protein sequence ID" value="CAG9137538.1"/>
    <property type="molecule type" value="Genomic_DNA"/>
</dbReference>
<comment type="subcellular location">
    <subcellularLocation>
        <location evidence="1">Mitochondrion inner membrane</location>
        <topology evidence="1">Peripheral membrane protein</topology>
        <orientation evidence="1">Matrix side</orientation>
    </subcellularLocation>
</comment>
<dbReference type="Proteomes" id="UP000653454">
    <property type="component" value="Unassembled WGS sequence"/>
</dbReference>
<dbReference type="PANTHER" id="PTHR11632:SF51">
    <property type="entry name" value="SUCCINATE DEHYDROGENASE [UBIQUINONE] FLAVOPROTEIN SUBUNIT, MITOCHONDRIAL"/>
    <property type="match status" value="1"/>
</dbReference>
<name>A0A8S4GFC5_PLUXY</name>
<dbReference type="InterPro" id="IPR030664">
    <property type="entry name" value="SdhA/FrdA/AprA"/>
</dbReference>
<dbReference type="AlphaFoldDB" id="A0A8S4GFC5"/>
<dbReference type="GO" id="GO:0050660">
    <property type="term" value="F:flavin adenine dinucleotide binding"/>
    <property type="evidence" value="ECO:0007669"/>
    <property type="project" value="TreeGrafter"/>
</dbReference>
<evidence type="ECO:0000259" key="4">
    <source>
        <dbReference type="Pfam" id="PF02910"/>
    </source>
</evidence>
<proteinExistence type="predicted"/>
<dbReference type="GO" id="GO:0006121">
    <property type="term" value="P:mitochondrial electron transport, succinate to ubiquinone"/>
    <property type="evidence" value="ECO:0007669"/>
    <property type="project" value="TreeGrafter"/>
</dbReference>
<dbReference type="Pfam" id="PF02910">
    <property type="entry name" value="Succ_DH_flav_C"/>
    <property type="match status" value="1"/>
</dbReference>
<dbReference type="InterPro" id="IPR037099">
    <property type="entry name" value="Fum_R/Succ_DH_flav-like_C_sf"/>
</dbReference>
<evidence type="ECO:0000256" key="1">
    <source>
        <dbReference type="ARBA" id="ARBA00004443"/>
    </source>
</evidence>
<dbReference type="GO" id="GO:0008177">
    <property type="term" value="F:succinate dehydrogenase (quinone) activity"/>
    <property type="evidence" value="ECO:0007669"/>
    <property type="project" value="TreeGrafter"/>
</dbReference>
<dbReference type="InterPro" id="IPR015939">
    <property type="entry name" value="Fum_Rdtase/Succ_DH_flav-like_C"/>
</dbReference>
<gene>
    <name evidence="5" type="ORF">PLXY2_LOCUS15792</name>
</gene>
<accession>A0A8S4GFC5</accession>
<evidence type="ECO:0000313" key="6">
    <source>
        <dbReference type="Proteomes" id="UP000653454"/>
    </source>
</evidence>
<evidence type="ECO:0000256" key="3">
    <source>
        <dbReference type="ARBA" id="ARBA00023128"/>
    </source>
</evidence>
<dbReference type="SUPFAM" id="SSF46977">
    <property type="entry name" value="Succinate dehydrogenase/fumarate reductase flavoprotein C-terminal domain"/>
    <property type="match status" value="1"/>
</dbReference>
<feature type="domain" description="Fumarate reductase/succinate dehydrogenase flavoprotein-like C-terminal" evidence="4">
    <location>
        <begin position="2"/>
        <end position="124"/>
    </location>
</feature>
<dbReference type="GO" id="GO:0005743">
    <property type="term" value="C:mitochondrial inner membrane"/>
    <property type="evidence" value="ECO:0007669"/>
    <property type="project" value="UniProtKB-SubCell"/>
</dbReference>